<feature type="transmembrane region" description="Helical" evidence="6">
    <location>
        <begin position="64"/>
        <end position="88"/>
    </location>
</feature>
<evidence type="ECO:0000256" key="1">
    <source>
        <dbReference type="ARBA" id="ARBA00004141"/>
    </source>
</evidence>
<feature type="transmembrane region" description="Helical" evidence="6">
    <location>
        <begin position="234"/>
        <end position="254"/>
    </location>
</feature>
<dbReference type="InterPro" id="IPR000620">
    <property type="entry name" value="EamA_dom"/>
</dbReference>
<evidence type="ECO:0000256" key="4">
    <source>
        <dbReference type="ARBA" id="ARBA00022989"/>
    </source>
</evidence>
<feature type="transmembrane region" description="Helical" evidence="6">
    <location>
        <begin position="301"/>
        <end position="318"/>
    </location>
</feature>
<evidence type="ECO:0000259" key="7">
    <source>
        <dbReference type="Pfam" id="PF00892"/>
    </source>
</evidence>
<keyword evidence="4 6" id="KW-1133">Transmembrane helix</keyword>
<keyword evidence="9" id="KW-1185">Reference proteome</keyword>
<dbReference type="SUPFAM" id="SSF103481">
    <property type="entry name" value="Multidrug resistance efflux transporter EmrE"/>
    <property type="match status" value="2"/>
</dbReference>
<dbReference type="Pfam" id="PF00892">
    <property type="entry name" value="EamA"/>
    <property type="match status" value="2"/>
</dbReference>
<evidence type="ECO:0000313" key="9">
    <source>
        <dbReference type="Proteomes" id="UP000430120"/>
    </source>
</evidence>
<evidence type="ECO:0000256" key="3">
    <source>
        <dbReference type="ARBA" id="ARBA00022692"/>
    </source>
</evidence>
<feature type="transmembrane region" description="Helical" evidence="6">
    <location>
        <begin position="266"/>
        <end position="289"/>
    </location>
</feature>
<dbReference type="AlphaFoldDB" id="A0A643F7C9"/>
<feature type="transmembrane region" description="Helical" evidence="6">
    <location>
        <begin position="150"/>
        <end position="170"/>
    </location>
</feature>
<proteinExistence type="inferred from homology"/>
<comment type="caution">
    <text evidence="8">The sequence shown here is derived from an EMBL/GenBank/DDBJ whole genome shotgun (WGS) entry which is preliminary data.</text>
</comment>
<dbReference type="InterPro" id="IPR037185">
    <property type="entry name" value="EmrE-like"/>
</dbReference>
<protein>
    <submittedName>
        <fullName evidence="8">DMT family transporter</fullName>
    </submittedName>
</protein>
<dbReference type="Proteomes" id="UP000430120">
    <property type="component" value="Unassembled WGS sequence"/>
</dbReference>
<sequence length="348" mass="36482">MATRVRSRSRSRCRGFIIRIINDASININFENDGPASKVSPMDTSFAPSVPSTPSVSRAAPSPWALAAAGTLFSFLWASAFIAGKIGFTACGPLTLLSLRFTLVGLVLAVALALQRQRLRVSGRAVLAGLLSNAVYLGLAYSGMTHVPAALTAIIVCTTPLLVVALGAWLGRERLGARAGWGLALAFGAVVMIMGQRLHLDGLAPWAVGLIAAGTLALALGTRLNQGVAGREDPWQVACAQLLASGLVLLPLAWATEGLQVRWGAAFWGSLLYQAGPVSLGTTLILLWLVRQGGASRASSFHLLSPFFSIALAVGLLGERLYPLDLLGLLPLVAGMALVLHRPAPARR</sequence>
<dbReference type="GO" id="GO:0016020">
    <property type="term" value="C:membrane"/>
    <property type="evidence" value="ECO:0007669"/>
    <property type="project" value="UniProtKB-SubCell"/>
</dbReference>
<feature type="transmembrane region" description="Helical" evidence="6">
    <location>
        <begin position="324"/>
        <end position="341"/>
    </location>
</feature>
<evidence type="ECO:0000256" key="5">
    <source>
        <dbReference type="ARBA" id="ARBA00023136"/>
    </source>
</evidence>
<gene>
    <name evidence="8" type="ORF">F7Q92_18680</name>
</gene>
<feature type="domain" description="EamA" evidence="7">
    <location>
        <begin position="206"/>
        <end position="340"/>
    </location>
</feature>
<keyword evidence="5 6" id="KW-0472">Membrane</keyword>
<feature type="transmembrane region" description="Helical" evidence="6">
    <location>
        <begin position="126"/>
        <end position="144"/>
    </location>
</feature>
<keyword evidence="3 6" id="KW-0812">Transmembrane</keyword>
<dbReference type="PANTHER" id="PTHR32322:SF2">
    <property type="entry name" value="EAMA DOMAIN-CONTAINING PROTEIN"/>
    <property type="match status" value="1"/>
</dbReference>
<name>A0A643F7C9_IDEDE</name>
<dbReference type="PANTHER" id="PTHR32322">
    <property type="entry name" value="INNER MEMBRANE TRANSPORTER"/>
    <property type="match status" value="1"/>
</dbReference>
<reference evidence="8 9" key="1">
    <citation type="submission" date="2019-09" db="EMBL/GenBank/DDBJ databases">
        <title>Draft genome sequences of 48 bacterial type strains from the CCUG.</title>
        <authorList>
            <person name="Tunovic T."/>
            <person name="Pineiro-Iglesias B."/>
            <person name="Unosson C."/>
            <person name="Inganas E."/>
            <person name="Ohlen M."/>
            <person name="Cardew S."/>
            <person name="Jensie-Markopoulos S."/>
            <person name="Salva-Serra F."/>
            <person name="Jaen-Luchoro D."/>
            <person name="Karlsson R."/>
            <person name="Svensson-Stadler L."/>
            <person name="Chun J."/>
            <person name="Moore E."/>
        </authorList>
    </citation>
    <scope>NUCLEOTIDE SEQUENCE [LARGE SCALE GENOMIC DNA]</scope>
    <source>
        <strain evidence="8 9">CCUG 30977</strain>
    </source>
</reference>
<comment type="similarity">
    <text evidence="2">Belongs to the EamA transporter family.</text>
</comment>
<evidence type="ECO:0000313" key="8">
    <source>
        <dbReference type="EMBL" id="KAB0575335.1"/>
    </source>
</evidence>
<evidence type="ECO:0000256" key="2">
    <source>
        <dbReference type="ARBA" id="ARBA00007362"/>
    </source>
</evidence>
<dbReference type="OrthoDB" id="9809509at2"/>
<feature type="transmembrane region" description="Helical" evidence="6">
    <location>
        <begin position="94"/>
        <end position="114"/>
    </location>
</feature>
<dbReference type="EMBL" id="VZPB01000065">
    <property type="protein sequence ID" value="KAB0575335.1"/>
    <property type="molecule type" value="Genomic_DNA"/>
</dbReference>
<organism evidence="8 9">
    <name type="scientific">Ideonella dechloratans</name>
    <dbReference type="NCBI Taxonomy" id="36863"/>
    <lineage>
        <taxon>Bacteria</taxon>
        <taxon>Pseudomonadati</taxon>
        <taxon>Pseudomonadota</taxon>
        <taxon>Betaproteobacteria</taxon>
        <taxon>Burkholderiales</taxon>
        <taxon>Sphaerotilaceae</taxon>
        <taxon>Ideonella</taxon>
    </lineage>
</organism>
<feature type="transmembrane region" description="Helical" evidence="6">
    <location>
        <begin position="203"/>
        <end position="222"/>
    </location>
</feature>
<accession>A0A643F7C9</accession>
<evidence type="ECO:0000256" key="6">
    <source>
        <dbReference type="SAM" id="Phobius"/>
    </source>
</evidence>
<feature type="domain" description="EamA" evidence="7">
    <location>
        <begin position="71"/>
        <end position="194"/>
    </location>
</feature>
<dbReference type="InterPro" id="IPR050638">
    <property type="entry name" value="AA-Vitamin_Transporters"/>
</dbReference>
<comment type="subcellular location">
    <subcellularLocation>
        <location evidence="1">Membrane</location>
        <topology evidence="1">Multi-pass membrane protein</topology>
    </subcellularLocation>
</comment>
<feature type="transmembrane region" description="Helical" evidence="6">
    <location>
        <begin position="179"/>
        <end position="197"/>
    </location>
</feature>